<dbReference type="SMART" id="SM00758">
    <property type="entry name" value="PA14"/>
    <property type="match status" value="2"/>
</dbReference>
<sequence>MLGLVSQSAAQTVGTQYKVTRIGRDVLGGEAYSLSQNIMAISPDGRYATGVRFGSSTRGFLMTTGMPVVLDIPKVATSHPYAHGKDVNNEGDVVGYEKWTSGNVVNIIPWFYDRSAGTVTSLYNAASATLTAIPTAITSNSAYAFGMADADGPLGATPSQGVYWNLNTRVRTSIPGVKEVMDASADGTVLLVVDNNGFGKILRGSVATGWNTTVASFGFIRGGKVSPDGRYVGTSEVENDCLLGPFVYDTVQGLRLNLPLRSGDTLGGTVGAVSDTGRVLGSIHTAASNGSFSVMWLNPISNYTPFIDLLATDGHTAIDSSYYGWNLYNGGDGISADGLTMSIYGRNLATVEDSMLFQQNCPTLTLNPVTLATGSLGAFYSQTLTTTGGAGSYVYSLASGSLPQGLSLNPNTGVISGTISSPASAAFTLRVVDAKGCVGTRSYTTAPLCTPITIAPTTPANAVINVTYSQTFTATGGTSPHTWAVTSGTLPAGLTLNADTGTIGGKAASANGAGTDITLTATDSVGCTGSATVRLVVCPVVTLAPTTLGNGTLGLNYTGTVTASAGTPPYVYSVSSGSLPSGLTLNADSGAISGLPTTAGASSVTVQAVDASGCIGTRAYSITINAATSDFGDYNMFSNASSTVNSRLRIGTLVDAEGAAITDNIAAGDDTFGSDDEDGVTFSSLVQGKAGTVTVRVTNTRGSTAYLNAWMDWNGDGTLSSTEQVATNLSVANGTNNVNRVINVTVPATAMEGMIGVRVRLTSTASPGAATTSGVGEVEDHLASIVSACPEFAVVVVNYNNNTISRFSGTDGSHLVTWTPSGLSAPNYGYRVSDNTLLVANGSSNTITKHNPFTGDLISTLVPAGRGLNFPYQMAVALDSSIYIANQNAGNVLRFNQTTGEVLGTVLSTSSPAGLVFDESGKLYITQNISGGSLRQYNSSGTLLATIATWPAGEYPRGLAWGPDDRLYVNVLNNNAGNGRVDAINLSGNTRSTFVTLDSGSNPYTGIKWGPDGNLYVVDYGENELDVFSASGSLIRKLTTSLSGPHAVAFSDCNASTQDFGDYSGFGAANSTWSTTVRLGNEVDTESRPRSNLYANGDDIDDIDDEDGVTMPATLTAGSTVTVPIKLLNTSGSTVYLNAWLDADLDGNLSDAGEQVITNVAVANGTNGVTQNISLTVPAGVTPGMAGMRFRLSSVNNVGPTGAGGTGEVEDYIVALQAAPVDFGDLAVLGSASSIVSSNLRIGTNATDAEVTNPANSTATGDDAVGTDDEDLSLPAFNAGASTTLTLSLLNNTGANAYLSAWVDWNNDGALNGSNEQVIPETTVTTSASAQSRSFTVNVPGTAIRGTPLGLRFRLSSLVAVPATGAHGLGEVEDYQVTVQCPTITVNPVTLSVPTTGASYTQTFSASGGSAPYTFSVSAGALPAWATLNADSGVLTGIPNTIAAASFTIRATDASGCLSSRAYTLTPVCPALSITTSSLPAASVGVSYQQPLTATGGTSPYNWEITSGTLPAGLLLNPLGQISGTPTTGNGVGATLVFRATDANGCQVSRSLVLRVCPVITLTPSTLPAPVLGGNYSQTVTAASGAAPYLYTLGTGNLPAGLALNVNTGEIGGIATSLNSASFTVAATDTNGCRGTRAYVLTPVCPTLTVTPASLPAAAVGVDYSQTLTVTGGTGPYTWEVASGTLPAGLLLDASTGVVSGLPTTGNGAGSSLTFRVTDARSCQGTATLSLKVCPVVTLTPSILAPVVSGAAYSQQLSASGGAASYNFTLSSGTLPTGLALTPGGLISGTTTNTAPASIVVAATDANGCVGTRSYTLAVGCSPITISPSTLPPGTAGSSYSQTLSSDFPSGLKGEYFLGMNFETLALTRQDAAVNFSWGGGSPDPVISVDGFSARWTGSVLPPTSGSYTFRVTADDGVRLWVNNVLVVDQWKDQGATAYTASVNLTAGTPVAVRMEYYERGGDAVASLDWSGPSFAMKSITEWTTYQWSLASGDLPAGLTLNAATGTISGVLFNSNPATFTVRARDWKGCEGTRAYTVTAGCAVVTVNPESLSSATVGVPYSQALTALPAIGLTGEYYSGLNFNTLLLTRKDNAIDFDWGNGSPDPLVPNNVFSVRWTGKLVPATTGSYTFRTTSDDGVRLWINNVLVIDQWRDQSPANYAAAVNLTAGAEVSVKMEFYENGGGAVARLYWSGPGFASQPLSQWQTYTWSVATGSLPAGLSLNTATGVISGTPSSNVSSTFTIRATDAAACSGTRTYTLGPVCPTMTITNSSLPDPYLGVAYSQNLTASGASTALTWSVASGSLPTGLVLSPGGALTGTPAQVGPASFTLRAVDSAGCQVTRSFSVTTRSLGLGNHVWVDMNNDGLRQSSESGIAGVRLELWTVGADGVRNNASGDDVKAATDAITDANGLYQFTLLVPGSYYVRMPTPPLHFPSVSSTAVSLDNGINNDSNALQLAGSGTQVVSPVIVLTPAGEPDTAVDGDGSDTDSTVDFGFANLDACYVTNLIDNPSFEFQQLPNSTGALASVLGYNGTGTGLGTGINAYQWVNGVNGSSGLGEPIQRVQIQATGSGSRVSWMESLKSRHGRRHVLLQGTSSGVSVRAAGGVGWGTVLVPGREYQLSVWAANASAADASILWNLGANAPIFQVITGSTPGTYSQYTVSQSEMIASAVGEQQCCGFPITDTSLSKFTAADYNAWSESVSNGAQPQWRQFTWRFRVAAGATASQIDTASLVLSGGSSTGPVVADFVSLCQLSSTSNLALGNQVWTDANNNGLKDGNELGRSGVTVQLYSSGDLTAGNADDVFITSATTSTTGNFQFSNLNEGRYVLKVTPPSGLPLTGGTPVTADNQVNNDNNGSQPGGQGTALFSPVITLTSGLEPVNDGDDSADTDLSVDFGLFSGITVGNQVWADTNNDGVYDSTSEQGISGLTVQLLNQADEVVATTTTNSTGAYSLLAYQPGIYRLRIPTPSSTYPLASPVADQNDNGEDNDSNALQPGGVGAAVFSPTFTLAAASEPGSAGTTNVENTLDFGFRACPTIVVNPGVLGAATRNLTYSVTLSSTGGSGTYNYTLAMGSLPEGITLTSAGQLSGAVSSGAFLGDYPFTVRSTDATGCFGTRSYTLKVTQGVIAINPETLPSATQYLPYSQSLVASGGSAPYTWTVAPPVPTGVVAWWPGENSAGTLVGTDAGSALSGTAFGPGRIGRAFTFDGVDDVVAVADSAALRPALLTLEAWVNPTYPMNANGSVISKTTSALGNDGYGLGQLGADNTFGFWLNNRSTNRVTTTLTSGVWQHVVATFDGSAMRLYVNGVLQASNSFTGSISHSSTSLLIGGGSTDGPWKGSVDEALIYNRALSLAEIQARYQATLTGNQGLPQGLALDANSGAITGTPTSLPGTYSFHVRASDSSGTLGGRAYQIAVICGTPTIAPTTLPAATRLVAYPNQTLTATGGTAPYTWSISTGSLPAGLTLSPEGVISGNTNANAGTSNFTVTVVDAAGCIGARSYSFTVQCTALTISPSVLPAAQQFAAYPAQTITATGGTAPYRYSISTGSLPAGMALSADGSLSGTPAAVPGSYAVVLRATDNVGCSSTRAYNLVVTCPVISISPSSLPAVSQSVPYNQTLSATNGNGSYTWAITTGSLPPGLSLSPSGQITGNVTVTSGSYTFTVTATDTRSCTATRTYTVPVACPVFTVSPASLPTGTANVAYSQKLTASGGTSPHTWNLVGGALPSGITLAPDGTLAGTPTVGGSGSYTFTVRITDSGACVQETNLTLAISCPVITMSPSTLPAGTVASAYDTTLTATGGSGSYAWSVVNGSLPQGLQLVHGDSKVVGADTAYASIFSPSGSVTVDPPNGGLLTLSLGGSAGPTDVGFWSLKATGGVSIGLLGIGLTESGSRVSLDGSALKFQVSNNSSSLLGWLGVGTSITSTWEATATFNKPGAPIELQPNTRYTVSFLVDGSNGLLQSGLGISPSFTIELLDGSGNAIASQSSGTLINLLGLLGTGVTSGTVNLTFNTPGSVGTGAAKLRIKGSAALNTTVLGLGTTFASIRNLQIISSNGTSSPQAKIIGTPLCGNNSQVFTLKATDASGCAAVANYTIPITCAPVSILTTTLQDASVGQSYLQVLEASGGLAPYTWTVSTGSLPPGLSLSASGSISGVPSAAVDSSFTLRVTDACGCSVTRAFTIKSACSAITVTPATLPAAYLDTYYEQTLTATGGAGPYLWVIESGSLPPGLSMTSTGTIKGKATSSTTALFTINVTDTFGCSSLRAYSLASRGLSVGNLVYNDVNLNGLRDAGEPGIAGATVQLWTTGADNAIGGTGLNADAQVGTSLTTAASGAYSFTGLAPGRYYVRVVPPVTSPLPGGNPVAADNGVDNDNNAASQPGGAGTTIFSPVIQLAVGTEPTVDDGDADTDYTLDFGLFRGMGLGNLVFQDTNDNGLRDAGEPGLDGVTVELWSTGVDEKIGGTDDVRMRSVTTAGGGLYAFSSLAPGKFYVRIPTPPLTHPLSSSSTVLADNRVDHDDNGHQVAGGSIYSPVITLSPGAESSDDGYTDTTVDFGLCNVLPTAYVSATQDDSIQVYDPVARQFKGNFHHPFGSSHNQGDGNPFDVPYSIELGPDGNWYVAHFGASNLRKISPTGTDLGAVLINTAANVSFIEVFAIGPDGNFYVVDLNGGRIVKFQGPLGATPGAPMGTAPYSFITQPGIQDINFGPDGNLYVVILNGAVREVRRYNATTGSLMNVIVTDIQLVGMVPGGEPVSVISGIDIHGNTLYGVSRLDDEIFKVDLTNPSSPGPPQLVSTITTSGVGSVEARDIEMNPGNGKLYIAGYNWAKPVLGGTFATGAVVEVDPAGAPNGIVKVFEAPIPSPPGPNNEIWSGPRDLAFGRPFVKLAESVSVGSLVWNDLNANGRRDAGERGIPGVRVDLWQDVDGNAANGAEFLVGWTFTDERGIYYFSGQVAGRYQLKIPALNFGSGLPLAGSGFSSPISNGNDDQTDNDDNGLQPNGSFTEVQGPIITLTPGTEPLGNAQTGAEIGSGGEVDDYTVDANGDMTVDFGFVEPGVMAIGNLVFNDLNGSRRFDLGEGMDNVVVKLFYWGQTPGVDQPLATTLTANGGKYLFTGLWQAQYFVHIPALQFQSTGVLRGLYSLEGVQAGDDDQGEDSVDNLQPTVEGISTGRIVLTRDSAPTNANGETGFDSSEDDADDLNTDLTVDIGLFRPVALGNLVFADRNSNGHYDPGEGVNGVTLQLYTSDQQPGEDTPVATRTSANGGRYLFDFIRPGNYLVHIPAAMFASSGPLYQQVSINEGLAGDDNVGEDGLNQGLPLTQGVTTAEVRLFAGSAPTDSSGETGLDGTTDNENDAAVDLTVDFGFQMPVGIGNLVFLDRNNNGIADVGEGEDDVRVEIYRSNQTPGTSTPLAQTTTANGGRYFFDFLNSGSYIVHIPASEFASGRPLQNTLSVQGSQTGPADDNSGEDGIDESNPALNGVSTRIISLAVDSAPIDTTTEKGLFAQDDVSDDNNFDLTVDFGFAEANPNAVGVGNLVYRDANGNNVYDSGEGINGIRVELFAAAANPQTASPLASTVTTNEGIYFFGNLGAGDYRIHIPASEFAEGKSLYGWQSLPGQGLDTGLDDDTDENGSDGDPAIEGVSSVLISLQPDNEPENFLGEFGRDAFMDDANDNNADLTVDFGFTKLASVGNLVYLDSNRNGVADEAEGLSGVTVYLFEESASPIFDEPLATTTTDANGRYLFTDLTPGNYYLHVPYTMFLDGAPLHQQASVYGTSLGDDNLGEDGLDDGNPESNGISTAVFALSPSSSPVGTAEGGQGGNLDDLTDASVDLTRDFGFVPSVQIGNLAFNDANGDGLFDSDTETGLNGINIELWADEAGATAPLATVTSTRGGAYSFRIAPGTYYLRVGASQFGEEGPLHDLVPSIATPNSGDFYVDDDVGQDLYENGNVTVVGARTASFILEADEAPSAENGETGHNSDSDDEDDLNSNLTIDLGFAPKPVRVGNLVFADVDRDGRFSRTVDFGIPGVLVQLYSIGDIPESSTPLAETYSGSDGAYELKAPGAGSYFVHIPSSQFGVDKPLAGASAVPGFGNDDGRDDGEGEDTLDQANPSSSGISSILFDLDFGTEPTDEQETGYKGQQDVGYDADADMTIDLGFLDVPVPTNLALGNVVFKDANTNGRYDANEGVSGVWMLLYRSEDTPGFSTPYASTFTDSAGRYLFNNLPPGGYIVHVAADNFKPNLTSLGGQTLPGLQSGPLFNLLSIAGEQTGDDHLGEKGIDSATPMVTGISSALVILQPGQAPTGAAEKGFDGTSDDAHDGDFDLTVDFGFAAPGTDPGEGPDPTTFGLGNLIFKDANRNGRHDAGEGVANVVVQLYRSLDIAGISLPVAVTTTATNGRYRFSGLPAGNYFVHLPATNFVAGVAGLTVNGPLYNHVSVTGHQTLVQDDHLGEDGRDAALPNITGISSGMVSLQAGACPVGAVESGFEGSSDDAEDAYTDLTVDFGFVAIVEEPLPDDLGIGNVVFKDTNSNGHYDVGEGVAGVTVQLYRSTDVPGVSLALKTLLTDAMGRYTFKNLAPGNYRVHIAAENFRPGVEGFVTAGPLYNFISVAGAQVGDDDVGEDGQDSPTPLVSGISSATINLQVGTAPTGIVESGFEGSSDDSQDADYNLTVDFGFVPFVAPEDLSIGNLVFKDLNRNGHYDAGEGAAGVSVYLYRSTDIPGLALPVKTTTTDSAGRYLFGGLYSGSYIVHIPAENFRAPILAAVSAGPLYNHLSVMGHQIPVLDDDQGEDGMDATTPLVTGISSGIIQLQVGQAPVGSVESGFEGSTDDARDADSNLTVDFGFVDVTPLPESLAIGNLVFKDANRNGHYDAGEGAMGVKVQLYRSTDVLGVALPLKTTVTDAVGRYLFSELKSGSYFVHIPAENFALGVAGVILEGPLYNHLSVASHQSGPGDDHLGEDGVDSLLPLVSGISSEVISLQVGNAPVGSVEGGFEGSSDDAVDADHNLTVDFGFAAVVPVVDTGLPRLGIGNLVFMDSNGNGRYNPGEGVPGVVVYLYRSADLLALLGPLKTTTTDSEGRYVFTDLATDSYVVHIPAANFQAGVLGLVQEGPLFKATSLPGYQTSPGDDNTGEDGMDVLNLTVVGISSRAINLQAGTAPTGNDEGGFDGRYDDDSDADYDLTVDFGFKVTGLLGLGLAPPPQAAPAPVATPAVSTWQNLTRTLGKPTADLDADGSANLLEYALDTDAASGLQTQRFFLETDAATGRVDAVVIRPSGGRVDVNHLLETSSELRGGQWTRLVKTPVITQNQNGSETLRYTDIASQGEMGFVRLKVNLDADLNGTAEATVVSATQAWVRRDITGQQSFSMPLLPAAVFCGTQTSGVKSKLLTGQSYYVEVLSGSYEGQRYELDEAATTDTALAYEGSTPDLVGARLAVRPHWTVNRLFPGDAFTSGTEAATADSLLFFDAASGSFRTTWLSANGWTGDSSGDRTVAPGEGLLIHARSGAVSLTFTGEVRSTKFAQPLQAGAQFIGSGFPVAHTVQTLGLKTEVGFTASITPEAATRLRLWKGDVTPGDHTYRHLYLHNPASLWLDEADGTDVSTQTLLEPTRAYFLVTPVALPGYREP</sequence>
<evidence type="ECO:0000256" key="1">
    <source>
        <dbReference type="ARBA" id="ARBA00004613"/>
    </source>
</evidence>
<feature type="region of interest" description="Disordered" evidence="5">
    <location>
        <begin position="2839"/>
        <end position="2862"/>
    </location>
</feature>
<feature type="region of interest" description="Disordered" evidence="5">
    <location>
        <begin position="5612"/>
        <end position="5633"/>
    </location>
</feature>
<dbReference type="CDD" id="cd00146">
    <property type="entry name" value="PKD"/>
    <property type="match status" value="1"/>
</dbReference>
<evidence type="ECO:0000256" key="3">
    <source>
        <dbReference type="ARBA" id="ARBA00022729"/>
    </source>
</evidence>
<feature type="compositionally biased region" description="Polar residues" evidence="5">
    <location>
        <begin position="6101"/>
        <end position="6110"/>
    </location>
</feature>
<dbReference type="Gene3D" id="2.60.40.10">
    <property type="entry name" value="Immunoglobulins"/>
    <property type="match status" value="36"/>
</dbReference>
<keyword evidence="2" id="KW-0964">Secreted</keyword>
<comment type="caution">
    <text evidence="7">The sequence shown here is derived from an EMBL/GenBank/DDBJ whole genome shotgun (WGS) entry which is preliminary data.</text>
</comment>
<accession>A0A7W7YJR2</accession>
<dbReference type="InterPro" id="IPR037524">
    <property type="entry name" value="PA14/GLEYA"/>
</dbReference>
<dbReference type="InterPro" id="IPR015919">
    <property type="entry name" value="Cadherin-like_sf"/>
</dbReference>
<feature type="compositionally biased region" description="Polar residues" evidence="5">
    <location>
        <begin position="5445"/>
        <end position="5454"/>
    </location>
</feature>
<organism evidence="7 8">
    <name type="scientific">Prosthecobacter dejongeii</name>
    <dbReference type="NCBI Taxonomy" id="48465"/>
    <lineage>
        <taxon>Bacteria</taxon>
        <taxon>Pseudomonadati</taxon>
        <taxon>Verrucomicrobiota</taxon>
        <taxon>Verrucomicrobiia</taxon>
        <taxon>Verrucomicrobiales</taxon>
        <taxon>Verrucomicrobiaceae</taxon>
        <taxon>Prosthecobacter</taxon>
    </lineage>
</organism>
<dbReference type="GO" id="GO:0005576">
    <property type="term" value="C:extracellular region"/>
    <property type="evidence" value="ECO:0007669"/>
    <property type="project" value="UniProtKB-SubCell"/>
</dbReference>
<feature type="compositionally biased region" description="Acidic residues" evidence="5">
    <location>
        <begin position="5775"/>
        <end position="5785"/>
    </location>
</feature>
<dbReference type="SUPFAM" id="SSF56988">
    <property type="entry name" value="Anthrax protective antigen"/>
    <property type="match status" value="2"/>
</dbReference>
<keyword evidence="7" id="KW-0223">Dioxygenase</keyword>
<feature type="region of interest" description="Disordered" evidence="5">
    <location>
        <begin position="5959"/>
        <end position="5983"/>
    </location>
</feature>
<dbReference type="GO" id="GO:0005509">
    <property type="term" value="F:calcium ion binding"/>
    <property type="evidence" value="ECO:0007669"/>
    <property type="project" value="InterPro"/>
</dbReference>
<feature type="region of interest" description="Disordered" evidence="5">
    <location>
        <begin position="5771"/>
        <end position="5792"/>
    </location>
</feature>
<dbReference type="InterPro" id="IPR013320">
    <property type="entry name" value="ConA-like_dom_sf"/>
</dbReference>
<feature type="region of interest" description="Disordered" evidence="5">
    <location>
        <begin position="1084"/>
        <end position="1103"/>
    </location>
</feature>
<evidence type="ECO:0000313" key="8">
    <source>
        <dbReference type="Proteomes" id="UP000534294"/>
    </source>
</evidence>
<evidence type="ECO:0000313" key="7">
    <source>
        <dbReference type="EMBL" id="MBB5037155.1"/>
    </source>
</evidence>
<keyword evidence="7" id="KW-0560">Oxidoreductase</keyword>
<feature type="compositionally biased region" description="Acidic residues" evidence="5">
    <location>
        <begin position="5617"/>
        <end position="5627"/>
    </location>
</feature>
<feature type="compositionally biased region" description="Acidic residues" evidence="5">
    <location>
        <begin position="6090"/>
        <end position="6100"/>
    </location>
</feature>
<evidence type="ECO:0000256" key="5">
    <source>
        <dbReference type="SAM" id="MobiDB-lite"/>
    </source>
</evidence>
<dbReference type="InterPro" id="IPR045474">
    <property type="entry name" value="GEVED"/>
</dbReference>
<dbReference type="Pfam" id="PF13385">
    <property type="entry name" value="Laminin_G_3"/>
    <property type="match status" value="1"/>
</dbReference>
<dbReference type="PROSITE" id="PS51820">
    <property type="entry name" value="PA14"/>
    <property type="match status" value="2"/>
</dbReference>
<feature type="region of interest" description="Disordered" evidence="5">
    <location>
        <begin position="5801"/>
        <end position="5820"/>
    </location>
</feature>
<keyword evidence="4" id="KW-1015">Disulfide bond</keyword>
<dbReference type="Pfam" id="PF05345">
    <property type="entry name" value="He_PIG"/>
    <property type="match status" value="19"/>
</dbReference>
<feature type="region of interest" description="Disordered" evidence="5">
    <location>
        <begin position="4974"/>
        <end position="4996"/>
    </location>
</feature>
<dbReference type="Gene3D" id="2.60.120.200">
    <property type="match status" value="1"/>
</dbReference>
<proteinExistence type="predicted"/>
<dbReference type="InterPro" id="IPR013783">
    <property type="entry name" value="Ig-like_fold"/>
</dbReference>
<dbReference type="PANTHER" id="PTHR23303:SF15">
    <property type="entry name" value="COLOSSIN-A"/>
    <property type="match status" value="1"/>
</dbReference>
<gene>
    <name evidence="7" type="ORF">HNQ64_001397</name>
</gene>
<dbReference type="GO" id="GO:0016020">
    <property type="term" value="C:membrane"/>
    <property type="evidence" value="ECO:0007669"/>
    <property type="project" value="InterPro"/>
</dbReference>
<dbReference type="PANTHER" id="PTHR23303">
    <property type="entry name" value="CARBOXYPEPTIDASE REGULATORY REGION-CONTAINING"/>
    <property type="match status" value="1"/>
</dbReference>
<dbReference type="InterPro" id="IPR033764">
    <property type="entry name" value="Sdr_B"/>
</dbReference>
<dbReference type="SUPFAM" id="SSF117074">
    <property type="entry name" value="Hypothetical protein PA1324"/>
    <property type="match status" value="19"/>
</dbReference>
<dbReference type="Pfam" id="PF07691">
    <property type="entry name" value="PA14"/>
    <property type="match status" value="2"/>
</dbReference>
<feature type="domain" description="PA14" evidence="6">
    <location>
        <begin position="2068"/>
        <end position="2205"/>
    </location>
</feature>
<feature type="region of interest" description="Disordered" evidence="5">
    <location>
        <begin position="6081"/>
        <end position="6110"/>
    </location>
</feature>
<reference evidence="7 8" key="1">
    <citation type="submission" date="2020-08" db="EMBL/GenBank/DDBJ databases">
        <title>Genomic Encyclopedia of Type Strains, Phase IV (KMG-IV): sequencing the most valuable type-strain genomes for metagenomic binning, comparative biology and taxonomic classification.</title>
        <authorList>
            <person name="Goeker M."/>
        </authorList>
    </citation>
    <scope>NUCLEOTIDE SEQUENCE [LARGE SCALE GENOMIC DNA]</scope>
    <source>
        <strain evidence="7 8">DSM 12251</strain>
    </source>
</reference>
<evidence type="ECO:0000259" key="6">
    <source>
        <dbReference type="PROSITE" id="PS51820"/>
    </source>
</evidence>
<dbReference type="Gene3D" id="2.130.10.10">
    <property type="entry name" value="YVTN repeat-like/Quinoprotein amine dehydrogenase"/>
    <property type="match status" value="3"/>
</dbReference>
<evidence type="ECO:0000256" key="2">
    <source>
        <dbReference type="ARBA" id="ARBA00022525"/>
    </source>
</evidence>
<comment type="subcellular location">
    <subcellularLocation>
        <location evidence="1">Secreted</location>
    </subcellularLocation>
</comment>
<keyword evidence="8" id="KW-1185">Reference proteome</keyword>
<dbReference type="EMBL" id="JACHIF010000002">
    <property type="protein sequence ID" value="MBB5037155.1"/>
    <property type="molecule type" value="Genomic_DNA"/>
</dbReference>
<dbReference type="InterPro" id="IPR011658">
    <property type="entry name" value="PA14_dom"/>
</dbReference>
<dbReference type="SMART" id="SM00560">
    <property type="entry name" value="LamGL"/>
    <property type="match status" value="1"/>
</dbReference>
<dbReference type="GO" id="GO:0051213">
    <property type="term" value="F:dioxygenase activity"/>
    <property type="evidence" value="ECO:0007669"/>
    <property type="project" value="UniProtKB-KW"/>
</dbReference>
<feature type="region of interest" description="Disordered" evidence="5">
    <location>
        <begin position="5445"/>
        <end position="5470"/>
    </location>
</feature>
<dbReference type="Gene3D" id="3.90.182.10">
    <property type="entry name" value="Toxin - Anthrax Protective Antigen,domain 1"/>
    <property type="match status" value="1"/>
</dbReference>
<name>A0A7W7YJR2_9BACT</name>
<dbReference type="Proteomes" id="UP000534294">
    <property type="component" value="Unassembled WGS sequence"/>
</dbReference>
<dbReference type="Pfam" id="PF20009">
    <property type="entry name" value="GEVED"/>
    <property type="match status" value="3"/>
</dbReference>
<dbReference type="SUPFAM" id="SSF49899">
    <property type="entry name" value="Concanavalin A-like lectins/glucanases"/>
    <property type="match status" value="1"/>
</dbReference>
<feature type="compositionally biased region" description="Polar residues" evidence="5">
    <location>
        <begin position="2846"/>
        <end position="2857"/>
    </location>
</feature>
<dbReference type="SUPFAM" id="SSF49313">
    <property type="entry name" value="Cadherin-like"/>
    <property type="match status" value="6"/>
</dbReference>
<dbReference type="InterPro" id="IPR006558">
    <property type="entry name" value="LamG-like"/>
</dbReference>
<dbReference type="InterPro" id="IPR015943">
    <property type="entry name" value="WD40/YVTN_repeat-like_dom_sf"/>
</dbReference>
<dbReference type="Pfam" id="PF17210">
    <property type="entry name" value="SdrD_B"/>
    <property type="match status" value="17"/>
</dbReference>
<keyword evidence="3" id="KW-0732">Signal</keyword>
<protein>
    <submittedName>
        <fullName evidence="7">Protocatechuate 3,4-dioxygenase beta subunit</fullName>
    </submittedName>
</protein>
<feature type="domain" description="PA14" evidence="6">
    <location>
        <begin position="1847"/>
        <end position="1985"/>
    </location>
</feature>
<dbReference type="Gene3D" id="2.60.120.380">
    <property type="match status" value="1"/>
</dbReference>
<evidence type="ECO:0000256" key="4">
    <source>
        <dbReference type="ARBA" id="ARBA00023157"/>
    </source>
</evidence>
<dbReference type="SUPFAM" id="SSF63829">
    <property type="entry name" value="Calcium-dependent phosphotriesterase"/>
    <property type="match status" value="2"/>
</dbReference>
<dbReference type="InterPro" id="IPR051417">
    <property type="entry name" value="SDr/BOS_complex"/>
</dbReference>